<protein>
    <submittedName>
        <fullName evidence="1">6389_t:CDS:1</fullName>
    </submittedName>
</protein>
<keyword evidence="2" id="KW-1185">Reference proteome</keyword>
<dbReference type="OrthoDB" id="2370036at2759"/>
<comment type="caution">
    <text evidence="1">The sequence shown here is derived from an EMBL/GenBank/DDBJ whole genome shotgun (WGS) entry which is preliminary data.</text>
</comment>
<reference evidence="1" key="1">
    <citation type="submission" date="2021-06" db="EMBL/GenBank/DDBJ databases">
        <authorList>
            <person name="Kallberg Y."/>
            <person name="Tangrot J."/>
            <person name="Rosling A."/>
        </authorList>
    </citation>
    <scope>NUCLEOTIDE SEQUENCE</scope>
    <source>
        <strain evidence="1">FL966</strain>
    </source>
</reference>
<name>A0A9N9NGG1_9GLOM</name>
<dbReference type="AlphaFoldDB" id="A0A9N9NGG1"/>
<accession>A0A9N9NGG1</accession>
<proteinExistence type="predicted"/>
<organism evidence="1 2">
    <name type="scientific">Cetraspora pellucida</name>
    <dbReference type="NCBI Taxonomy" id="1433469"/>
    <lineage>
        <taxon>Eukaryota</taxon>
        <taxon>Fungi</taxon>
        <taxon>Fungi incertae sedis</taxon>
        <taxon>Mucoromycota</taxon>
        <taxon>Glomeromycotina</taxon>
        <taxon>Glomeromycetes</taxon>
        <taxon>Diversisporales</taxon>
        <taxon>Gigasporaceae</taxon>
        <taxon>Cetraspora</taxon>
    </lineage>
</organism>
<evidence type="ECO:0000313" key="1">
    <source>
        <dbReference type="EMBL" id="CAG8732076.1"/>
    </source>
</evidence>
<dbReference type="EMBL" id="CAJVQA010014610">
    <property type="protein sequence ID" value="CAG8732076.1"/>
    <property type="molecule type" value="Genomic_DNA"/>
</dbReference>
<gene>
    <name evidence="1" type="ORF">CPELLU_LOCUS13550</name>
</gene>
<sequence length="147" mass="16980">MLVFKDAIKNAQNDNDIDYSKGFLEDQLDRPQIKAPHVFTAEVQQCVQRKAKYSHSFRKIKKALNMTFDLKCEDEFINLIDKFIDYKKSSIESANKENMQVQISDSIVIKHCGCPLNKRIKALSESKIQHDRTNNSALNLSDPNLYI</sequence>
<dbReference type="Proteomes" id="UP000789759">
    <property type="component" value="Unassembled WGS sequence"/>
</dbReference>
<evidence type="ECO:0000313" key="2">
    <source>
        <dbReference type="Proteomes" id="UP000789759"/>
    </source>
</evidence>